<keyword evidence="3" id="KW-1185">Reference proteome</keyword>
<dbReference type="InterPro" id="IPR036163">
    <property type="entry name" value="HMA_dom_sf"/>
</dbReference>
<dbReference type="Gene3D" id="3.30.70.100">
    <property type="match status" value="1"/>
</dbReference>
<feature type="domain" description="HMA" evidence="1">
    <location>
        <begin position="1"/>
        <end position="61"/>
    </location>
</feature>
<dbReference type="SUPFAM" id="SSF55008">
    <property type="entry name" value="HMA, heavy metal-associated domain"/>
    <property type="match status" value="1"/>
</dbReference>
<dbReference type="AlphaFoldDB" id="G9ZR75"/>
<accession>G9ZR75</accession>
<reference evidence="2 3" key="1">
    <citation type="submission" date="2011-09" db="EMBL/GenBank/DDBJ databases">
        <authorList>
            <person name="Weinstock G."/>
            <person name="Sodergren E."/>
            <person name="Clifton S."/>
            <person name="Fulton L."/>
            <person name="Fulton B."/>
            <person name="Courtney L."/>
            <person name="Fronick C."/>
            <person name="Harrison M."/>
            <person name="Strong C."/>
            <person name="Farmer C."/>
            <person name="Delahaunty K."/>
            <person name="Markovic C."/>
            <person name="Hall O."/>
            <person name="Minx P."/>
            <person name="Tomlinson C."/>
            <person name="Mitreva M."/>
            <person name="Hou S."/>
            <person name="Chen J."/>
            <person name="Wollam A."/>
            <person name="Pepin K.H."/>
            <person name="Johnson M."/>
            <person name="Bhonagiri V."/>
            <person name="Zhang X."/>
            <person name="Suruliraj S."/>
            <person name="Warren W."/>
            <person name="Chinwalla A."/>
            <person name="Mardis E.R."/>
            <person name="Wilson R.K."/>
        </authorList>
    </citation>
    <scope>NUCLEOTIDE SEQUENCE [LARGE SCALE GENOMIC DNA]</scope>
    <source>
        <strain evidence="2 3">F0439</strain>
    </source>
</reference>
<dbReference type="eggNOG" id="COG2608">
    <property type="taxonomic scope" value="Bacteria"/>
</dbReference>
<dbReference type="InterPro" id="IPR006121">
    <property type="entry name" value="HMA_dom"/>
</dbReference>
<dbReference type="HOGENOM" id="CLU_134973_6_1_9"/>
<dbReference type="STRING" id="797515.HMPREF9103_02236"/>
<dbReference type="PROSITE" id="PS50846">
    <property type="entry name" value="HMA_2"/>
    <property type="match status" value="1"/>
</dbReference>
<dbReference type="Pfam" id="PF00403">
    <property type="entry name" value="HMA"/>
    <property type="match status" value="1"/>
</dbReference>
<evidence type="ECO:0000313" key="2">
    <source>
        <dbReference type="EMBL" id="EHL96868.1"/>
    </source>
</evidence>
<dbReference type="EMBL" id="AGEY01000166">
    <property type="protein sequence ID" value="EHL96868.1"/>
    <property type="molecule type" value="Genomic_DNA"/>
</dbReference>
<gene>
    <name evidence="2" type="ORF">HMPREF9103_02236</name>
</gene>
<comment type="caution">
    <text evidence="2">The sequence shown here is derived from an EMBL/GenBank/DDBJ whole genome shotgun (WGS) entry which is preliminary data.</text>
</comment>
<evidence type="ECO:0000259" key="1">
    <source>
        <dbReference type="PROSITE" id="PS50846"/>
    </source>
</evidence>
<proteinExistence type="predicted"/>
<dbReference type="GO" id="GO:0046872">
    <property type="term" value="F:metal ion binding"/>
    <property type="evidence" value="ECO:0007669"/>
    <property type="project" value="InterPro"/>
</dbReference>
<evidence type="ECO:0000313" key="3">
    <source>
        <dbReference type="Proteomes" id="UP000004625"/>
    </source>
</evidence>
<sequence>MPKVTIEGMRCDNCVKHVTEHLSQKVSNVKVDLASKTATFEGNTTVDELNATLADTRFKITGIQK</sequence>
<dbReference type="Proteomes" id="UP000004625">
    <property type="component" value="Unassembled WGS sequence"/>
</dbReference>
<name>G9ZR75_9LACO</name>
<dbReference type="PATRIC" id="fig|797515.3.peg.2018"/>
<protein>
    <submittedName>
        <fullName evidence="2">Heavy metal-associated domain protein</fullName>
    </submittedName>
</protein>
<dbReference type="CDD" id="cd00371">
    <property type="entry name" value="HMA"/>
    <property type="match status" value="1"/>
</dbReference>
<organism evidence="2 3">
    <name type="scientific">Lentilactobacillus parafarraginis F0439</name>
    <dbReference type="NCBI Taxonomy" id="797515"/>
    <lineage>
        <taxon>Bacteria</taxon>
        <taxon>Bacillati</taxon>
        <taxon>Bacillota</taxon>
        <taxon>Bacilli</taxon>
        <taxon>Lactobacillales</taxon>
        <taxon>Lactobacillaceae</taxon>
        <taxon>Lentilactobacillus</taxon>
    </lineage>
</organism>
<dbReference type="RefSeq" id="WP_008214006.1">
    <property type="nucleotide sequence ID" value="NZ_JH415045.1"/>
</dbReference>